<proteinExistence type="predicted"/>
<keyword evidence="2" id="KW-1133">Transmembrane helix</keyword>
<accession>A0ABU2LDI2</accession>
<dbReference type="InterPro" id="IPR043725">
    <property type="entry name" value="DUF5667"/>
</dbReference>
<evidence type="ECO:0000256" key="2">
    <source>
        <dbReference type="SAM" id="Phobius"/>
    </source>
</evidence>
<keyword evidence="2" id="KW-0472">Membrane</keyword>
<comment type="caution">
    <text evidence="4">The sequence shown here is derived from an EMBL/GenBank/DDBJ whole genome shotgun (WGS) entry which is preliminary data.</text>
</comment>
<evidence type="ECO:0000256" key="1">
    <source>
        <dbReference type="SAM" id="MobiDB-lite"/>
    </source>
</evidence>
<evidence type="ECO:0000313" key="4">
    <source>
        <dbReference type="EMBL" id="MDT0309644.1"/>
    </source>
</evidence>
<evidence type="ECO:0000313" key="5">
    <source>
        <dbReference type="Proteomes" id="UP001183388"/>
    </source>
</evidence>
<feature type="region of interest" description="Disordered" evidence="1">
    <location>
        <begin position="317"/>
        <end position="420"/>
    </location>
</feature>
<feature type="compositionally biased region" description="Low complexity" evidence="1">
    <location>
        <begin position="126"/>
        <end position="135"/>
    </location>
</feature>
<evidence type="ECO:0000259" key="3">
    <source>
        <dbReference type="Pfam" id="PF18915"/>
    </source>
</evidence>
<name>A0ABU2LDI2_9ACTN</name>
<feature type="region of interest" description="Disordered" evidence="1">
    <location>
        <begin position="18"/>
        <end position="51"/>
    </location>
</feature>
<dbReference type="Pfam" id="PF18915">
    <property type="entry name" value="DUF5667"/>
    <property type="match status" value="1"/>
</dbReference>
<feature type="compositionally biased region" description="Basic and acidic residues" evidence="1">
    <location>
        <begin position="103"/>
        <end position="112"/>
    </location>
</feature>
<feature type="region of interest" description="Disordered" evidence="1">
    <location>
        <begin position="96"/>
        <end position="135"/>
    </location>
</feature>
<dbReference type="RefSeq" id="WP_311632609.1">
    <property type="nucleotide sequence ID" value="NZ_JAVREN010000042.1"/>
</dbReference>
<dbReference type="EMBL" id="JAVREN010000042">
    <property type="protein sequence ID" value="MDT0309644.1"/>
    <property type="molecule type" value="Genomic_DNA"/>
</dbReference>
<organism evidence="4 5">
    <name type="scientific">Streptomyces boetiae</name>
    <dbReference type="NCBI Taxonomy" id="3075541"/>
    <lineage>
        <taxon>Bacteria</taxon>
        <taxon>Bacillati</taxon>
        <taxon>Actinomycetota</taxon>
        <taxon>Actinomycetes</taxon>
        <taxon>Kitasatosporales</taxon>
        <taxon>Streptomycetaceae</taxon>
        <taxon>Streptomyces</taxon>
    </lineage>
</organism>
<reference evidence="5" key="1">
    <citation type="submission" date="2023-07" db="EMBL/GenBank/DDBJ databases">
        <title>30 novel species of actinomycetes from the DSMZ collection.</title>
        <authorList>
            <person name="Nouioui I."/>
        </authorList>
    </citation>
    <scope>NUCLEOTIDE SEQUENCE [LARGE SCALE GENOMIC DNA]</scope>
    <source>
        <strain evidence="5">DSM 44917</strain>
    </source>
</reference>
<dbReference type="Proteomes" id="UP001183388">
    <property type="component" value="Unassembled WGS sequence"/>
</dbReference>
<keyword evidence="5" id="KW-1185">Reference proteome</keyword>
<feature type="transmembrane region" description="Helical" evidence="2">
    <location>
        <begin position="146"/>
        <end position="167"/>
    </location>
</feature>
<sequence>MIGSVSTNRRAHAFAHLLDGSRLGEGPRSVEDEEATADGPRPGVRPESPADGAEAALLSLADRLSALPRPELSAETKTAQRARLVAAMEAADLVARGAPAEPGADRVPEQRGARGPRAARGGEGAPRGLPGVPLARLRPRSRLSKGLAAGGLTVGVAAGAFGGVAAASTDALPGDTLYGLKRGMEDLRLDFARGDVDRGRLYLDHAATRLGEAHRLLERDRLGRLDEESLGRIRRALASMRDDAAEGHRLLSQAFHADGGLDPLETLSAFSERHGVTWAAIRDRLPAQLHDVSAEVTEVFDAMEDEIAPLQSLLPDERAGAASSGGGEDSLPVRAPERTAAEPTDGPAAPEAQEDGGEKGVGDAGAPSDQPAEEDGGGLLEGTGLLDGVAPEPTDERQETQAPDGLKPRLPQPEITIPPLVEDLLPSLGLDVGEAE</sequence>
<protein>
    <submittedName>
        <fullName evidence="4">DUF5667 domain-containing protein</fullName>
    </submittedName>
</protein>
<keyword evidence="2" id="KW-0812">Transmembrane</keyword>
<gene>
    <name evidence="4" type="ORF">RM780_22175</name>
</gene>
<feature type="domain" description="DUF5667" evidence="3">
    <location>
        <begin position="171"/>
        <end position="286"/>
    </location>
</feature>